<organism evidence="2 3">
    <name type="scientific">Xylanibacter rodentium</name>
    <dbReference type="NCBI Taxonomy" id="2736289"/>
    <lineage>
        <taxon>Bacteria</taxon>
        <taxon>Pseudomonadati</taxon>
        <taxon>Bacteroidota</taxon>
        <taxon>Bacteroidia</taxon>
        <taxon>Bacteroidales</taxon>
        <taxon>Prevotellaceae</taxon>
        <taxon>Xylanibacter</taxon>
    </lineage>
</organism>
<dbReference type="Proteomes" id="UP001193734">
    <property type="component" value="Unassembled WGS sequence"/>
</dbReference>
<evidence type="ECO:0000313" key="3">
    <source>
        <dbReference type="Proteomes" id="UP001193734"/>
    </source>
</evidence>
<name>A0ABX2AV58_9BACT</name>
<feature type="domain" description="DUF6046" evidence="1">
    <location>
        <begin position="82"/>
        <end position="202"/>
    </location>
</feature>
<keyword evidence="3" id="KW-1185">Reference proteome</keyword>
<accession>A0ABX2AV58</accession>
<sequence>MLPLNFNFVSVAAIGAAHQLKGALYRFKPARTAAPPNWDNNGATMQAKEIAAPMTDPSFWADRYALCTLYFRKENGEQLEMNDAVVSVSRKKNIVTTQLVGMDGTVKEYVNADDYTVKIAVGVQAVKDGVFVDEYPTEGIKELRAFFDLNEPILVNSAFLEIFDIDRLVITDFAVAQATESNYQPITLSALSDTEYNVYSTEY</sequence>
<gene>
    <name evidence="2" type="ORF">HPS55_06695</name>
</gene>
<dbReference type="GeneID" id="82157452"/>
<proteinExistence type="predicted"/>
<evidence type="ECO:0000259" key="1">
    <source>
        <dbReference type="Pfam" id="PF19512"/>
    </source>
</evidence>
<dbReference type="InterPro" id="IPR046109">
    <property type="entry name" value="DUF6046"/>
</dbReference>
<reference evidence="2 3" key="1">
    <citation type="submission" date="2020-05" db="EMBL/GenBank/DDBJ databases">
        <title>Distinct polysaccharide utilization as determinants for interspecies competition between intestinal Prevotella spp.</title>
        <authorList>
            <person name="Galvez E.J.C."/>
            <person name="Iljazovic A."/>
            <person name="Strowig T."/>
        </authorList>
    </citation>
    <scope>NUCLEOTIDE SEQUENCE [LARGE SCALE GENOMIC DNA]</scope>
    <source>
        <strain evidence="2 3">PROD</strain>
    </source>
</reference>
<comment type="caution">
    <text evidence="2">The sequence shown here is derived from an EMBL/GenBank/DDBJ whole genome shotgun (WGS) entry which is preliminary data.</text>
</comment>
<dbReference type="EMBL" id="JABKKE010000009">
    <property type="protein sequence ID" value="NPE14016.1"/>
    <property type="molecule type" value="Genomic_DNA"/>
</dbReference>
<dbReference type="RefSeq" id="WP_172324829.1">
    <property type="nucleotide sequence ID" value="NZ_CATJRD010000140.1"/>
</dbReference>
<protein>
    <recommendedName>
        <fullName evidence="1">DUF6046 domain-containing protein</fullName>
    </recommendedName>
</protein>
<dbReference type="Pfam" id="PF19512">
    <property type="entry name" value="DUF6046"/>
    <property type="match status" value="1"/>
</dbReference>
<evidence type="ECO:0000313" key="2">
    <source>
        <dbReference type="EMBL" id="NPE14016.1"/>
    </source>
</evidence>